<accession>A0A1I2FPV9</accession>
<gene>
    <name evidence="2" type="ORF">SAMN05216574_108185</name>
</gene>
<organism evidence="2 3">
    <name type="scientific">Blastococcus tunisiensis</name>
    <dbReference type="NCBI Taxonomy" id="1798228"/>
    <lineage>
        <taxon>Bacteria</taxon>
        <taxon>Bacillati</taxon>
        <taxon>Actinomycetota</taxon>
        <taxon>Actinomycetes</taxon>
        <taxon>Geodermatophilales</taxon>
        <taxon>Geodermatophilaceae</taxon>
        <taxon>Blastococcus</taxon>
    </lineage>
</organism>
<dbReference type="EMBL" id="FOND01000008">
    <property type="protein sequence ID" value="SFF07532.1"/>
    <property type="molecule type" value="Genomic_DNA"/>
</dbReference>
<feature type="signal peptide" evidence="1">
    <location>
        <begin position="1"/>
        <end position="23"/>
    </location>
</feature>
<keyword evidence="1" id="KW-0732">Signal</keyword>
<evidence type="ECO:0000313" key="2">
    <source>
        <dbReference type="EMBL" id="SFF07532.1"/>
    </source>
</evidence>
<proteinExistence type="predicted"/>
<sequence>MPTLHGMPPRAARLLLSAGLAMALVTGCTGDSGLDRTAGDPVTEEEAQVLSALLQRNQQRGGADFVVTAPYGDGELLTLTGAVDFRNEVGRAQVVTSFDDGRDDDVRTLFFTDEEVWVGDVPGLTDALAAGGVPAVTYLRRPVTLGSEDGAPLLLDVLTEVLLNLSARRADDPRAFLDGDYTWQGQRSIDSRLTTLFGVPGDRTVAVDAAEDVLTQFVTPLADGGFDVTVTLSGHGMRPIDLPAAEETAAAADHPDVAAALGI</sequence>
<keyword evidence="3" id="KW-1185">Reference proteome</keyword>
<name>A0A1I2FPV9_9ACTN</name>
<evidence type="ECO:0008006" key="4">
    <source>
        <dbReference type="Google" id="ProtNLM"/>
    </source>
</evidence>
<dbReference type="Proteomes" id="UP000198589">
    <property type="component" value="Unassembled WGS sequence"/>
</dbReference>
<feature type="chain" id="PRO_5011475568" description="Lipoprotein" evidence="1">
    <location>
        <begin position="24"/>
        <end position="263"/>
    </location>
</feature>
<protein>
    <recommendedName>
        <fullName evidence="4">Lipoprotein</fullName>
    </recommendedName>
</protein>
<dbReference type="STRING" id="1798228.SAMN05216574_108185"/>
<reference evidence="3" key="1">
    <citation type="submission" date="2016-10" db="EMBL/GenBank/DDBJ databases">
        <authorList>
            <person name="Varghese N."/>
            <person name="Submissions S."/>
        </authorList>
    </citation>
    <scope>NUCLEOTIDE SEQUENCE [LARGE SCALE GENOMIC DNA]</scope>
    <source>
        <strain evidence="3">DSM 46838</strain>
    </source>
</reference>
<dbReference type="AlphaFoldDB" id="A0A1I2FPV9"/>
<evidence type="ECO:0000313" key="3">
    <source>
        <dbReference type="Proteomes" id="UP000198589"/>
    </source>
</evidence>
<evidence type="ECO:0000256" key="1">
    <source>
        <dbReference type="SAM" id="SignalP"/>
    </source>
</evidence>